<dbReference type="Pfam" id="PF22666">
    <property type="entry name" value="Glyco_hydro_2_N2"/>
    <property type="match status" value="1"/>
</dbReference>
<evidence type="ECO:0000256" key="1">
    <source>
        <dbReference type="ARBA" id="ARBA00000829"/>
    </source>
</evidence>
<dbReference type="Gene3D" id="2.60.120.260">
    <property type="entry name" value="Galactose-binding domain-like"/>
    <property type="match status" value="1"/>
</dbReference>
<evidence type="ECO:0000313" key="8">
    <source>
        <dbReference type="EMBL" id="EON88612.1"/>
    </source>
</evidence>
<dbReference type="SUPFAM" id="SSF49785">
    <property type="entry name" value="Galactose-binding domain-like"/>
    <property type="match status" value="1"/>
</dbReference>
<dbReference type="InterPro" id="IPR008979">
    <property type="entry name" value="Galactose-bd-like_sf"/>
</dbReference>
<dbReference type="InterPro" id="IPR013783">
    <property type="entry name" value="Ig-like_fold"/>
</dbReference>
<dbReference type="InterPro" id="IPR050887">
    <property type="entry name" value="Beta-mannosidase_GH2"/>
</dbReference>
<dbReference type="STRING" id="703.SAMEA2665130_01489"/>
<dbReference type="InterPro" id="IPR017853">
    <property type="entry name" value="GH"/>
</dbReference>
<organism evidence="8 9">
    <name type="scientific">Plesiomonas shigelloides 302-73</name>
    <dbReference type="NCBI Taxonomy" id="1315976"/>
    <lineage>
        <taxon>Bacteria</taxon>
        <taxon>Pseudomonadati</taxon>
        <taxon>Pseudomonadota</taxon>
        <taxon>Gammaproteobacteria</taxon>
        <taxon>Enterobacterales</taxon>
        <taxon>Enterobacteriaceae</taxon>
        <taxon>Plesiomonas</taxon>
    </lineage>
</organism>
<dbReference type="SUPFAM" id="SSF51445">
    <property type="entry name" value="(Trans)glycosidases"/>
    <property type="match status" value="1"/>
</dbReference>
<name>R8AQN0_PLESH</name>
<dbReference type="InterPro" id="IPR036156">
    <property type="entry name" value="Beta-gal/glucu_dom_sf"/>
</dbReference>
<evidence type="ECO:0000256" key="2">
    <source>
        <dbReference type="ARBA" id="ARBA00012754"/>
    </source>
</evidence>
<dbReference type="Proteomes" id="UP000014012">
    <property type="component" value="Unassembled WGS sequence"/>
</dbReference>
<keyword evidence="3" id="KW-0378">Hydrolase</keyword>
<dbReference type="PANTHER" id="PTHR43730">
    <property type="entry name" value="BETA-MANNOSIDASE"/>
    <property type="match status" value="1"/>
</dbReference>
<dbReference type="GO" id="GO:0006516">
    <property type="term" value="P:glycoprotein catabolic process"/>
    <property type="evidence" value="ECO:0007669"/>
    <property type="project" value="TreeGrafter"/>
</dbReference>
<feature type="domain" description="Beta-mannosidase-like galactose-binding" evidence="7">
    <location>
        <begin position="15"/>
        <end position="186"/>
    </location>
</feature>
<evidence type="ECO:0000313" key="9">
    <source>
        <dbReference type="Proteomes" id="UP000014012"/>
    </source>
</evidence>
<dbReference type="AlphaFoldDB" id="R8AQN0"/>
<gene>
    <name evidence="8" type="ORF">PLESHI_09619</name>
</gene>
<dbReference type="EC" id="3.2.1.25" evidence="2"/>
<protein>
    <recommendedName>
        <fullName evidence="2">beta-mannosidase</fullName>
        <ecNumber evidence="2">3.2.1.25</ecNumber>
    </recommendedName>
</protein>
<dbReference type="Pfam" id="PF17753">
    <property type="entry name" value="Ig_mannosidase"/>
    <property type="match status" value="1"/>
</dbReference>
<keyword evidence="5" id="KW-0326">Glycosidase</keyword>
<dbReference type="InterPro" id="IPR041625">
    <property type="entry name" value="Beta-mannosidase_Ig"/>
</dbReference>
<evidence type="ECO:0000259" key="7">
    <source>
        <dbReference type="Pfam" id="PF22666"/>
    </source>
</evidence>
<dbReference type="EMBL" id="AQQO01000334">
    <property type="protein sequence ID" value="EON88612.1"/>
    <property type="molecule type" value="Genomic_DNA"/>
</dbReference>
<comment type="catalytic activity">
    <reaction evidence="1">
        <text>Hydrolysis of terminal, non-reducing beta-D-mannose residues in beta-D-mannosides.</text>
        <dbReference type="EC" id="3.2.1.25"/>
    </reaction>
</comment>
<dbReference type="Gene3D" id="3.20.20.80">
    <property type="entry name" value="Glycosidases"/>
    <property type="match status" value="1"/>
</dbReference>
<evidence type="ECO:0000259" key="6">
    <source>
        <dbReference type="Pfam" id="PF17753"/>
    </source>
</evidence>
<dbReference type="HOGENOM" id="CLU_005015_3_2_6"/>
<proteinExistence type="predicted"/>
<keyword evidence="4" id="KW-0325">Glycoprotein</keyword>
<evidence type="ECO:0000256" key="4">
    <source>
        <dbReference type="ARBA" id="ARBA00023180"/>
    </source>
</evidence>
<dbReference type="Gene3D" id="2.60.40.10">
    <property type="entry name" value="Immunoglobulins"/>
    <property type="match status" value="2"/>
</dbReference>
<dbReference type="InterPro" id="IPR054593">
    <property type="entry name" value="Beta-mannosidase-like_N2"/>
</dbReference>
<sequence>MPTLNLYGDSLHGEWTLTSPQHPQIHTRCSLPGDIHSALLEANLIPDPYFACNEQQVQWVGESEWHLSRTFTLSAHELSASRLLLGLTFVDTMATVWVNGQEVLQCHNMFRRFEADILPWVMAGENQIQIRLLRNDAEAAERASRLPFPIPWAQGNNQIPHMNLLRKTQCHAGWDWGICLLVSGVYGEISLEPVFAVQPLQVRTEQEWRADGSCRLHVDCTYQVDKENVPLVAQVTLLSPTFSAQGSRQENSQHQVEQIHLEFPPQPCGEGRFRHRIDIAHPQRWWPAGYGPQPLYTLQVAFIDVSAPDTDAPITARNKLIEKRIGLRQLELITEDDAIGSSMLFRVNGQAITAKGANWITLDALPSRHTPERYRRLLEDAVAANMNMLRVWGGGMYEQDIFYDLCDELGLLVWQDLMFSCALYPSTPEFLLDVEHEVRYQVQRLADHPSLALWCGDNEVIGAIGWYPESREQRVKYTVNYDRLNRLLAEVVEQEDPSRRFWASSPCNGELDFGDAWHDDNRGDMHFWDVWHSGKSFDAYHSVKPRFCSEFGFQSWPSLPTVKSFAEPDEWNITSPTFEQHQKNGRGNSIITEMITRYFRFPISLEQQLYLSQVQQALAIKTAAEYWRAYKNHCRGILFWQLNDCWPVSSWSSIEYSGRWKLLHHHARHFFAPLMATFIHEPFAHEPNAQGQPMLTLHLVNDRHATQSLHGEVLQLSWQGDVLQRWPLTCTAAPDSSAPIWQIPLPERNPSNASGSPNASESEARRGFYHVVLHPASPNHQANERFENSFYPDEFKRLPLQPAQIEYCISGDDQGSYIELWSQHPALFVHVEYSGEGRFEDAGFTLLPEAIGGRRRLRFIGSASCAELAAGVKVYDLRSTY</sequence>
<dbReference type="PATRIC" id="fig|1315976.3.peg.1802"/>
<accession>R8AQN0</accession>
<keyword evidence="9" id="KW-1185">Reference proteome</keyword>
<dbReference type="PANTHER" id="PTHR43730:SF1">
    <property type="entry name" value="BETA-MANNOSIDASE"/>
    <property type="match status" value="1"/>
</dbReference>
<reference evidence="8 9" key="1">
    <citation type="journal article" date="2013" name="Genome Announc.">
        <title>Genome Sequence of Plesiomonas shigelloides Strain 302-73 (Serotype O1).</title>
        <authorList>
            <person name="Pique N."/>
            <person name="Aquilini E."/>
            <person name="Alioto T."/>
            <person name="Minana-Galbis D."/>
            <person name="Tomas J.M."/>
        </authorList>
    </citation>
    <scope>NUCLEOTIDE SEQUENCE [LARGE SCALE GENOMIC DNA]</scope>
    <source>
        <strain evidence="8 9">302-73</strain>
    </source>
</reference>
<feature type="domain" description="Beta-mannosidase Ig-fold" evidence="6">
    <location>
        <begin position="800"/>
        <end position="879"/>
    </location>
</feature>
<evidence type="ECO:0000256" key="5">
    <source>
        <dbReference type="ARBA" id="ARBA00023295"/>
    </source>
</evidence>
<dbReference type="GO" id="GO:0004567">
    <property type="term" value="F:beta-mannosidase activity"/>
    <property type="evidence" value="ECO:0007669"/>
    <property type="project" value="UniProtKB-EC"/>
</dbReference>
<evidence type="ECO:0000256" key="3">
    <source>
        <dbReference type="ARBA" id="ARBA00022801"/>
    </source>
</evidence>
<comment type="caution">
    <text evidence="8">The sequence shown here is derived from an EMBL/GenBank/DDBJ whole genome shotgun (WGS) entry which is preliminary data.</text>
</comment>
<dbReference type="SUPFAM" id="SSF49303">
    <property type="entry name" value="beta-Galactosidase/glucuronidase domain"/>
    <property type="match status" value="2"/>
</dbReference>
<dbReference type="RefSeq" id="WP_010863534.1">
    <property type="nucleotide sequence ID" value="NZ_KB944511.1"/>
</dbReference>
<dbReference type="FunFam" id="3.20.20.80:FF:000050">
    <property type="entry name" value="Beta-mannosidase B"/>
    <property type="match status" value="1"/>
</dbReference>